<dbReference type="AlphaFoldDB" id="A0A9J6BC45"/>
<dbReference type="PANTHER" id="PTHR21522:SF58">
    <property type="entry name" value="AGAP000074-PA"/>
    <property type="match status" value="1"/>
</dbReference>
<feature type="transmembrane region" description="Helical" evidence="12">
    <location>
        <begin position="208"/>
        <end position="229"/>
    </location>
</feature>
<sequence length="621" mass="71519">MLDILNENNQLPNLHHQQAINLDFQCQSHDEKNNEGSTTKEKIKMTRQFSTTIFAICYAMFLTMFSAIVFVSDAVNSQRPIPQIFCIFMLTVGFCYFIYLYIDIRIHSTRVKKSIFEREERIKEYERQILRVDENRNSQLQRQTSFSPTSNQFPSIPHNYCFVTGRHGELLYLKIGATFFCFGLLVHSFLSLAYNIPHIFNGTDCQDLLKVIVDFMFPVYSLLMLFFIFKYCSVVINTKQWLARIMLMHAIGTQLGFWILTIVTETTDAIISKRIKNELKNKSEIATTLPTFTTEIFEETSEGPLGLNSLSTDCPGPLEIKQLYRNLEPYLYPFIIEYCILSVGIFYMIWSNINKCPKREFLKVRKSSDSSMAIVALTDAARNSFELKHETQYSSSFVVHADCHAASRGLFAGLILMIIKIVLIIISHITVTLPDYTAAGLIVDRSFEFAILLIMIITTILAYCQTSKLDVNKHSISKLDDVLLLIAVPAFFSESIFSFVPAIYNGSVVNILCIVAQLTQILIQTPWIIDALRRCSNTKETRRIKPGKALVTFLTIANVALWIYYTFSVKSPEIIDERYEFYGDRLWSILNHLSLPLIMFYRFHSSVCLVDIWKHSYEKSE</sequence>
<feature type="transmembrane region" description="Helical" evidence="12">
    <location>
        <begin position="49"/>
        <end position="69"/>
    </location>
</feature>
<protein>
    <recommendedName>
        <fullName evidence="15">Otopetrin</fullName>
    </recommendedName>
</protein>
<feature type="transmembrane region" description="Helical" evidence="12">
    <location>
        <begin position="330"/>
        <end position="350"/>
    </location>
</feature>
<keyword evidence="4" id="KW-1003">Cell membrane</keyword>
<evidence type="ECO:0000256" key="4">
    <source>
        <dbReference type="ARBA" id="ARBA00022475"/>
    </source>
</evidence>
<evidence type="ECO:0000256" key="8">
    <source>
        <dbReference type="ARBA" id="ARBA00023065"/>
    </source>
</evidence>
<keyword evidence="7 12" id="KW-1133">Transmembrane helix</keyword>
<evidence type="ECO:0000256" key="10">
    <source>
        <dbReference type="ARBA" id="ARBA00023303"/>
    </source>
</evidence>
<feature type="coiled-coil region" evidence="11">
    <location>
        <begin position="115"/>
        <end position="142"/>
    </location>
</feature>
<evidence type="ECO:0008006" key="15">
    <source>
        <dbReference type="Google" id="ProtNLM"/>
    </source>
</evidence>
<dbReference type="Pfam" id="PF03189">
    <property type="entry name" value="Otopetrin"/>
    <property type="match status" value="1"/>
</dbReference>
<evidence type="ECO:0000313" key="14">
    <source>
        <dbReference type="Proteomes" id="UP001107558"/>
    </source>
</evidence>
<keyword evidence="9 12" id="KW-0472">Membrane</keyword>
<comment type="similarity">
    <text evidence="2">Belongs to the otopetrin family.</text>
</comment>
<evidence type="ECO:0000313" key="13">
    <source>
        <dbReference type="EMBL" id="KAG5667274.1"/>
    </source>
</evidence>
<dbReference type="EMBL" id="JADBJN010000004">
    <property type="protein sequence ID" value="KAG5667274.1"/>
    <property type="molecule type" value="Genomic_DNA"/>
</dbReference>
<proteinExistence type="inferred from homology"/>
<evidence type="ECO:0000256" key="5">
    <source>
        <dbReference type="ARBA" id="ARBA00022692"/>
    </source>
</evidence>
<dbReference type="OrthoDB" id="6429739at2759"/>
<name>A0A9J6BC45_POLVA</name>
<dbReference type="Proteomes" id="UP001107558">
    <property type="component" value="Chromosome 4"/>
</dbReference>
<comment type="caution">
    <text evidence="13">The sequence shown here is derived from an EMBL/GenBank/DDBJ whole genome shotgun (WGS) entry which is preliminary data.</text>
</comment>
<evidence type="ECO:0000256" key="12">
    <source>
        <dbReference type="SAM" id="Phobius"/>
    </source>
</evidence>
<evidence type="ECO:0000256" key="11">
    <source>
        <dbReference type="SAM" id="Coils"/>
    </source>
</evidence>
<feature type="transmembrane region" description="Helical" evidence="12">
    <location>
        <begin position="482"/>
        <end position="503"/>
    </location>
</feature>
<feature type="transmembrane region" description="Helical" evidence="12">
    <location>
        <begin position="449"/>
        <end position="470"/>
    </location>
</feature>
<feature type="transmembrane region" description="Helical" evidence="12">
    <location>
        <begin position="81"/>
        <end position="102"/>
    </location>
</feature>
<evidence type="ECO:0000256" key="1">
    <source>
        <dbReference type="ARBA" id="ARBA00004651"/>
    </source>
</evidence>
<evidence type="ECO:0000256" key="6">
    <source>
        <dbReference type="ARBA" id="ARBA00022781"/>
    </source>
</evidence>
<organism evidence="13 14">
    <name type="scientific">Polypedilum vanderplanki</name>
    <name type="common">Sleeping chironomid midge</name>
    <dbReference type="NCBI Taxonomy" id="319348"/>
    <lineage>
        <taxon>Eukaryota</taxon>
        <taxon>Metazoa</taxon>
        <taxon>Ecdysozoa</taxon>
        <taxon>Arthropoda</taxon>
        <taxon>Hexapoda</taxon>
        <taxon>Insecta</taxon>
        <taxon>Pterygota</taxon>
        <taxon>Neoptera</taxon>
        <taxon>Endopterygota</taxon>
        <taxon>Diptera</taxon>
        <taxon>Nematocera</taxon>
        <taxon>Chironomoidea</taxon>
        <taxon>Chironomidae</taxon>
        <taxon>Chironominae</taxon>
        <taxon>Polypedilum</taxon>
        <taxon>Polypedilum</taxon>
    </lineage>
</organism>
<feature type="transmembrane region" description="Helical" evidence="12">
    <location>
        <begin position="509"/>
        <end position="529"/>
    </location>
</feature>
<accession>A0A9J6BC45</accession>
<dbReference type="InterPro" id="IPR004878">
    <property type="entry name" value="Otopetrin"/>
</dbReference>
<keyword evidence="11" id="KW-0175">Coiled coil</keyword>
<feature type="transmembrane region" description="Helical" evidence="12">
    <location>
        <begin position="410"/>
        <end position="429"/>
    </location>
</feature>
<feature type="transmembrane region" description="Helical" evidence="12">
    <location>
        <begin position="549"/>
        <end position="567"/>
    </location>
</feature>
<keyword evidence="6" id="KW-0375">Hydrogen ion transport</keyword>
<comment type="subcellular location">
    <subcellularLocation>
        <location evidence="1">Cell membrane</location>
        <topology evidence="1">Multi-pass membrane protein</topology>
    </subcellularLocation>
</comment>
<dbReference type="PANTHER" id="PTHR21522">
    <property type="entry name" value="PROTON CHANNEL OTOP"/>
    <property type="match status" value="1"/>
</dbReference>
<keyword evidence="5 12" id="KW-0812">Transmembrane</keyword>
<keyword evidence="8" id="KW-0406">Ion transport</keyword>
<evidence type="ECO:0000256" key="7">
    <source>
        <dbReference type="ARBA" id="ARBA00022989"/>
    </source>
</evidence>
<dbReference type="GO" id="GO:0005886">
    <property type="term" value="C:plasma membrane"/>
    <property type="evidence" value="ECO:0007669"/>
    <property type="project" value="UniProtKB-SubCell"/>
</dbReference>
<reference evidence="13" key="1">
    <citation type="submission" date="2021-03" db="EMBL/GenBank/DDBJ databases">
        <title>Chromosome level genome of the anhydrobiotic midge Polypedilum vanderplanki.</title>
        <authorList>
            <person name="Yoshida Y."/>
            <person name="Kikawada T."/>
            <person name="Gusev O."/>
        </authorList>
    </citation>
    <scope>NUCLEOTIDE SEQUENCE</scope>
    <source>
        <strain evidence="13">NIAS01</strain>
        <tissue evidence="13">Whole body or cell culture</tissue>
    </source>
</reference>
<gene>
    <name evidence="13" type="ORF">PVAND_015261</name>
</gene>
<keyword evidence="10" id="KW-0407">Ion channel</keyword>
<evidence type="ECO:0000256" key="2">
    <source>
        <dbReference type="ARBA" id="ARBA00006513"/>
    </source>
</evidence>
<evidence type="ECO:0000256" key="9">
    <source>
        <dbReference type="ARBA" id="ARBA00023136"/>
    </source>
</evidence>
<feature type="transmembrane region" description="Helical" evidence="12">
    <location>
        <begin position="241"/>
        <end position="263"/>
    </location>
</feature>
<dbReference type="GO" id="GO:0015252">
    <property type="term" value="F:proton channel activity"/>
    <property type="evidence" value="ECO:0007669"/>
    <property type="project" value="InterPro"/>
</dbReference>
<keyword evidence="14" id="KW-1185">Reference proteome</keyword>
<keyword evidence="3" id="KW-0813">Transport</keyword>
<evidence type="ECO:0000256" key="3">
    <source>
        <dbReference type="ARBA" id="ARBA00022448"/>
    </source>
</evidence>
<feature type="transmembrane region" description="Helical" evidence="12">
    <location>
        <begin position="175"/>
        <end position="196"/>
    </location>
</feature>